<keyword evidence="6" id="KW-0560">Oxidoreductase</keyword>
<evidence type="ECO:0000256" key="2">
    <source>
        <dbReference type="ARBA" id="ARBA00010139"/>
    </source>
</evidence>
<comment type="cofactor">
    <cofactor evidence="1">
        <name>FAD</name>
        <dbReference type="ChEBI" id="CHEBI:57692"/>
    </cofactor>
</comment>
<dbReference type="InterPro" id="IPR036188">
    <property type="entry name" value="FAD/NAD-bd_sf"/>
</dbReference>
<dbReference type="PRINTS" id="PR00411">
    <property type="entry name" value="PNDRDTASEI"/>
</dbReference>
<evidence type="ECO:0000256" key="1">
    <source>
        <dbReference type="ARBA" id="ARBA00001974"/>
    </source>
</evidence>
<dbReference type="Gene3D" id="3.50.50.60">
    <property type="entry name" value="FAD/NAD(P)-binding domain"/>
    <property type="match status" value="3"/>
</dbReference>
<dbReference type="InterPro" id="IPR020946">
    <property type="entry name" value="Flavin_mOase-like"/>
</dbReference>
<evidence type="ECO:0000313" key="8">
    <source>
        <dbReference type="EMBL" id="KID85805.1"/>
    </source>
</evidence>
<dbReference type="OrthoDB" id="66881at2759"/>
<dbReference type="GO" id="GO:0004499">
    <property type="term" value="F:N,N-dimethylaniline monooxygenase activity"/>
    <property type="evidence" value="ECO:0007669"/>
    <property type="project" value="InterPro"/>
</dbReference>
<proteinExistence type="inferred from homology"/>
<evidence type="ECO:0000256" key="6">
    <source>
        <dbReference type="ARBA" id="ARBA00023002"/>
    </source>
</evidence>
<protein>
    <submittedName>
        <fullName evidence="8">FAD dependent oxidoreductase</fullName>
    </submittedName>
</protein>
<evidence type="ECO:0000256" key="5">
    <source>
        <dbReference type="ARBA" id="ARBA00022857"/>
    </source>
</evidence>
<comment type="similarity">
    <text evidence="2">Belongs to the FAD-binding monooxygenase family.</text>
</comment>
<keyword evidence="9" id="KW-1185">Reference proteome</keyword>
<dbReference type="InterPro" id="IPR050775">
    <property type="entry name" value="FAD-binding_Monooxygenases"/>
</dbReference>
<dbReference type="AlphaFoldDB" id="A0A0B4GFH7"/>
<dbReference type="SUPFAM" id="SSF51905">
    <property type="entry name" value="FAD/NAD(P)-binding domain"/>
    <property type="match status" value="1"/>
</dbReference>
<reference evidence="8 9" key="1">
    <citation type="journal article" date="2014" name="Proc. Natl. Acad. Sci. U.S.A.">
        <title>Trajectory and genomic determinants of fungal-pathogen speciation and host adaptation.</title>
        <authorList>
            <person name="Hu X."/>
            <person name="Xiao G."/>
            <person name="Zheng P."/>
            <person name="Shang Y."/>
            <person name="Su Y."/>
            <person name="Zhang X."/>
            <person name="Liu X."/>
            <person name="Zhan S."/>
            <person name="St Leger R.J."/>
            <person name="Wang C."/>
        </authorList>
    </citation>
    <scope>NUCLEOTIDE SEQUENCE [LARGE SCALE GENOMIC DNA]</scope>
    <source>
        <strain evidence="8 9">ARSEF 977</strain>
    </source>
</reference>
<dbReference type="Proteomes" id="UP000031192">
    <property type="component" value="Unassembled WGS sequence"/>
</dbReference>
<dbReference type="HOGENOM" id="CLU_006937_8_0_1"/>
<dbReference type="PANTHER" id="PTHR43098:SF3">
    <property type="entry name" value="L-ORNITHINE N(5)-MONOOXYGENASE-RELATED"/>
    <property type="match status" value="1"/>
</dbReference>
<dbReference type="EMBL" id="AZNH01000027">
    <property type="protein sequence ID" value="KID85805.1"/>
    <property type="molecule type" value="Genomic_DNA"/>
</dbReference>
<accession>A0A0B4GFH7</accession>
<keyword evidence="3" id="KW-0285">Flavoprotein</keyword>
<evidence type="ECO:0000256" key="3">
    <source>
        <dbReference type="ARBA" id="ARBA00022630"/>
    </source>
</evidence>
<gene>
    <name evidence="8" type="ORF">MGU_07113</name>
</gene>
<dbReference type="GO" id="GO:0050660">
    <property type="term" value="F:flavin adenine dinucleotide binding"/>
    <property type="evidence" value="ECO:0007669"/>
    <property type="project" value="InterPro"/>
</dbReference>
<evidence type="ECO:0000256" key="7">
    <source>
        <dbReference type="ARBA" id="ARBA00023033"/>
    </source>
</evidence>
<keyword evidence="7" id="KW-0503">Monooxygenase</keyword>
<sequence>MSHITADVVIVGAGFSGCLSLHHMRIRGFSAKIIEAQSDFGGVWNLNRYPGVRVDCEVPSYQFTSPEIFRDFSFDDLYPTGDDLRNYFNHIDERWNLRKDTIFNHRVTGANYDDENKQWRLTTNKGLTATARFVIFAAGTTIKPHVPEFLNLNAFQGQIIHPSSWPEQLDLCGKRIGLIGQGASGVQVFEKLAGQGNDVTVFVRTPPVAVPLKNRRITEAEHKELKTQHEANPTRSKYGDEAGYPYIPYPKSLHDESPAQNQALMEKLWKHGGVGIFACNYVDVTTDVGANKAFYDFWVDKTRIRMVDEVKKNILAPLRMVQPPGTKRWLTEEKYYELMDGSNVTLVNLLKTPINEFTANGIVTSDIEEAESKTLHELDVVIMATGYDSLTGSLYDMNITDKHGKTLREKWANGVRTSLGMMVPGMPNAFILYGPQAPTSLTTAPPFVEMQVEWIDKLLDKMEEDNIASVEPTELEADDWYRKLRSGFDLSLCSKWSSWWVGSNIPGKRREPLIWFGGVKAWAFECSEALSDWSRFHTE</sequence>
<comment type="caution">
    <text evidence="8">The sequence shown here is derived from an EMBL/GenBank/DDBJ whole genome shotgun (WGS) entry which is preliminary data.</text>
</comment>
<dbReference type="Pfam" id="PF00743">
    <property type="entry name" value="FMO-like"/>
    <property type="match status" value="1"/>
</dbReference>
<keyword evidence="5" id="KW-0521">NADP</keyword>
<dbReference type="PANTHER" id="PTHR43098">
    <property type="entry name" value="L-ORNITHINE N(5)-MONOOXYGENASE-RELATED"/>
    <property type="match status" value="1"/>
</dbReference>
<evidence type="ECO:0000313" key="9">
    <source>
        <dbReference type="Proteomes" id="UP000031192"/>
    </source>
</evidence>
<organism evidence="8 9">
    <name type="scientific">Metarhizium guizhouense (strain ARSEF 977)</name>
    <dbReference type="NCBI Taxonomy" id="1276136"/>
    <lineage>
        <taxon>Eukaryota</taxon>
        <taxon>Fungi</taxon>
        <taxon>Dikarya</taxon>
        <taxon>Ascomycota</taxon>
        <taxon>Pezizomycotina</taxon>
        <taxon>Sordariomycetes</taxon>
        <taxon>Hypocreomycetidae</taxon>
        <taxon>Hypocreales</taxon>
        <taxon>Clavicipitaceae</taxon>
        <taxon>Metarhizium</taxon>
    </lineage>
</organism>
<name>A0A0B4GFH7_METGA</name>
<evidence type="ECO:0000256" key="4">
    <source>
        <dbReference type="ARBA" id="ARBA00022827"/>
    </source>
</evidence>
<dbReference type="GO" id="GO:0050661">
    <property type="term" value="F:NADP binding"/>
    <property type="evidence" value="ECO:0007669"/>
    <property type="project" value="InterPro"/>
</dbReference>
<keyword evidence="4" id="KW-0274">FAD</keyword>